<accession>A0A1I2RQJ7</accession>
<name>A0A1I2RQJ7_9BACT</name>
<proteinExistence type="inferred from homology"/>
<keyword evidence="2" id="KW-0547">Nucleotide-binding</keyword>
<evidence type="ECO:0000256" key="1">
    <source>
        <dbReference type="ARBA" id="ARBA00005046"/>
    </source>
</evidence>
<dbReference type="CDD" id="cd00754">
    <property type="entry name" value="Ubl_MoaD"/>
    <property type="match status" value="1"/>
</dbReference>
<evidence type="ECO:0000313" key="7">
    <source>
        <dbReference type="Proteomes" id="UP000198724"/>
    </source>
</evidence>
<dbReference type="STRING" id="1436961.SAMN05421739_102395"/>
<dbReference type="FunFam" id="3.10.20.30:FF:000010">
    <property type="entry name" value="Molybdopterin synthase sulfur carrier subunit"/>
    <property type="match status" value="1"/>
</dbReference>
<comment type="similarity">
    <text evidence="4">Belongs to the MoaD family.</text>
</comment>
<evidence type="ECO:0000313" key="6">
    <source>
        <dbReference type="EMBL" id="SFG40036.1"/>
    </source>
</evidence>
<dbReference type="InterPro" id="IPR003749">
    <property type="entry name" value="ThiS/MoaD-like"/>
</dbReference>
<dbReference type="GO" id="GO:1990133">
    <property type="term" value="C:molybdopterin adenylyltransferase complex"/>
    <property type="evidence" value="ECO:0007669"/>
    <property type="project" value="TreeGrafter"/>
</dbReference>
<dbReference type="AlphaFoldDB" id="A0A1I2RQJ7"/>
<dbReference type="EMBL" id="FOOT01000002">
    <property type="protein sequence ID" value="SFG40036.1"/>
    <property type="molecule type" value="Genomic_DNA"/>
</dbReference>
<evidence type="ECO:0000256" key="4">
    <source>
        <dbReference type="ARBA" id="ARBA00024200"/>
    </source>
</evidence>
<evidence type="ECO:0000256" key="5">
    <source>
        <dbReference type="ARBA" id="ARBA00024247"/>
    </source>
</evidence>
<dbReference type="PANTHER" id="PTHR33359">
    <property type="entry name" value="MOLYBDOPTERIN SYNTHASE SULFUR CARRIER SUBUNIT"/>
    <property type="match status" value="1"/>
</dbReference>
<dbReference type="RefSeq" id="WP_092099859.1">
    <property type="nucleotide sequence ID" value="NZ_FOOT01000002.1"/>
</dbReference>
<dbReference type="PANTHER" id="PTHR33359:SF1">
    <property type="entry name" value="MOLYBDOPTERIN SYNTHASE SULFUR CARRIER SUBUNIT"/>
    <property type="match status" value="1"/>
</dbReference>
<dbReference type="SUPFAM" id="SSF54285">
    <property type="entry name" value="MoaD/ThiS"/>
    <property type="match status" value="1"/>
</dbReference>
<dbReference type="GO" id="GO:0000166">
    <property type="term" value="F:nucleotide binding"/>
    <property type="evidence" value="ECO:0007669"/>
    <property type="project" value="UniProtKB-KW"/>
</dbReference>
<dbReference type="Proteomes" id="UP000198724">
    <property type="component" value="Unassembled WGS sequence"/>
</dbReference>
<gene>
    <name evidence="6" type="ORF">SAMN05421739_102395</name>
</gene>
<evidence type="ECO:0000256" key="2">
    <source>
        <dbReference type="ARBA" id="ARBA00022741"/>
    </source>
</evidence>
<organism evidence="6 7">
    <name type="scientific">Pontibacter chinhatensis</name>
    <dbReference type="NCBI Taxonomy" id="1436961"/>
    <lineage>
        <taxon>Bacteria</taxon>
        <taxon>Pseudomonadati</taxon>
        <taxon>Bacteroidota</taxon>
        <taxon>Cytophagia</taxon>
        <taxon>Cytophagales</taxon>
        <taxon>Hymenobacteraceae</taxon>
        <taxon>Pontibacter</taxon>
    </lineage>
</organism>
<dbReference type="Pfam" id="PF02597">
    <property type="entry name" value="ThiS"/>
    <property type="match status" value="1"/>
</dbReference>
<evidence type="ECO:0000256" key="3">
    <source>
        <dbReference type="ARBA" id="ARBA00023150"/>
    </source>
</evidence>
<keyword evidence="3" id="KW-0501">Molybdenum cofactor biosynthesis</keyword>
<dbReference type="InterPro" id="IPR012675">
    <property type="entry name" value="Beta-grasp_dom_sf"/>
</dbReference>
<dbReference type="UniPathway" id="UPA00344"/>
<keyword evidence="7" id="KW-1185">Reference proteome</keyword>
<reference evidence="7" key="1">
    <citation type="submission" date="2016-10" db="EMBL/GenBank/DDBJ databases">
        <authorList>
            <person name="Varghese N."/>
            <person name="Submissions S."/>
        </authorList>
    </citation>
    <scope>NUCLEOTIDE SEQUENCE [LARGE SCALE GENOMIC DNA]</scope>
    <source>
        <strain evidence="7">LP51</strain>
    </source>
</reference>
<dbReference type="InterPro" id="IPR016155">
    <property type="entry name" value="Mopterin_synth/thiamin_S_b"/>
</dbReference>
<dbReference type="GO" id="GO:0006777">
    <property type="term" value="P:Mo-molybdopterin cofactor biosynthetic process"/>
    <property type="evidence" value="ECO:0007669"/>
    <property type="project" value="UniProtKB-KW"/>
</dbReference>
<comment type="pathway">
    <text evidence="1">Cofactor biosynthesis; molybdopterin biosynthesis.</text>
</comment>
<dbReference type="OrthoDB" id="598356at2"/>
<protein>
    <recommendedName>
        <fullName evidence="5">Molybdopterin synthase sulfur carrier subunit</fullName>
    </recommendedName>
</protein>
<sequence length="80" mass="8523">MNINVLAFGIAKDIFGASAIEVELPEAGTVTDLRSKLEEKYPRLKQLASYMIAVNDAYAADGDALQQQDEVAIIPPVSGG</sequence>
<dbReference type="InterPro" id="IPR044672">
    <property type="entry name" value="MOCS2A"/>
</dbReference>
<dbReference type="Gene3D" id="3.10.20.30">
    <property type="match status" value="1"/>
</dbReference>